<dbReference type="OrthoDB" id="661148at2759"/>
<dbReference type="AlphaFoldDB" id="A0A4R0RKK0"/>
<proteinExistence type="predicted"/>
<dbReference type="STRING" id="92696.A0A4R0RKK0"/>
<feature type="compositionally biased region" description="Pro residues" evidence="1">
    <location>
        <begin position="482"/>
        <end position="520"/>
    </location>
</feature>
<dbReference type="InterPro" id="IPR051412">
    <property type="entry name" value="Formin_Homology_Diaphanous_sf"/>
</dbReference>
<evidence type="ECO:0000313" key="4">
    <source>
        <dbReference type="Proteomes" id="UP000292702"/>
    </source>
</evidence>
<protein>
    <recommendedName>
        <fullName evidence="2">PB1 domain-containing protein</fullName>
    </recommendedName>
</protein>
<evidence type="ECO:0000313" key="3">
    <source>
        <dbReference type="EMBL" id="TCD62844.1"/>
    </source>
</evidence>
<feature type="region of interest" description="Disordered" evidence="1">
    <location>
        <begin position="482"/>
        <end position="737"/>
    </location>
</feature>
<feature type="compositionally biased region" description="Polar residues" evidence="1">
    <location>
        <begin position="648"/>
        <end position="660"/>
    </location>
</feature>
<dbReference type="Proteomes" id="UP000292702">
    <property type="component" value="Unassembled WGS sequence"/>
</dbReference>
<organism evidence="3 4">
    <name type="scientific">Steccherinum ochraceum</name>
    <dbReference type="NCBI Taxonomy" id="92696"/>
    <lineage>
        <taxon>Eukaryota</taxon>
        <taxon>Fungi</taxon>
        <taxon>Dikarya</taxon>
        <taxon>Basidiomycota</taxon>
        <taxon>Agaricomycotina</taxon>
        <taxon>Agaricomycetes</taxon>
        <taxon>Polyporales</taxon>
        <taxon>Steccherinaceae</taxon>
        <taxon>Steccherinum</taxon>
    </lineage>
</organism>
<reference evidence="3 4" key="1">
    <citation type="submission" date="2018-11" db="EMBL/GenBank/DDBJ databases">
        <title>Genome assembly of Steccherinum ochraceum LE-BIN_3174, the white-rot fungus of the Steccherinaceae family (The Residual Polyporoid clade, Polyporales, Basidiomycota).</title>
        <authorList>
            <person name="Fedorova T.V."/>
            <person name="Glazunova O.A."/>
            <person name="Landesman E.O."/>
            <person name="Moiseenko K.V."/>
            <person name="Psurtseva N.V."/>
            <person name="Savinova O.S."/>
            <person name="Shakhova N.V."/>
            <person name="Tyazhelova T.V."/>
            <person name="Vasina D.V."/>
        </authorList>
    </citation>
    <scope>NUCLEOTIDE SEQUENCE [LARGE SCALE GENOMIC DNA]</scope>
    <source>
        <strain evidence="3 4">LE-BIN_3174</strain>
    </source>
</reference>
<feature type="region of interest" description="Disordered" evidence="1">
    <location>
        <begin position="102"/>
        <end position="123"/>
    </location>
</feature>
<dbReference type="InterPro" id="IPR000270">
    <property type="entry name" value="PB1_dom"/>
</dbReference>
<sequence length="820" mass="88569">MSDSQNRVLFKFTKPPDGLTRRVLFAERPSWAQLAGKISTLYNLPKDKVGVSYVDADGDEVTLSSEEELQDYYRYSEVAGEHDSDTKSIKFAVRDITSAREWESSRTRSRSQSHTPRSSSRRNTFGAFPNIVFEMADDWQRIPSLDGGDFMMAVGHDGSESPHAFVEVLDSDVSVTKDNDRDDASTTVTRSETGDKASKVDKGKGRAADLGSGFGDHDDASTISMVDESAPPKPPVHVAHATGAGDAVGDRRISTPRTLSRTGSRRTTPKPAPLNTAAAEPAPDPPLPDLGGDTPVNGASLTADVANLFNALSTVFASHPDRALRRRPQHSAAEEIRRSAYDSVDDIRRAAEDSHRSTEEAAGRRVAEAIGNVLRLLLVPQTIQCVRVVGPVLLLVAKLGVDLLHRLASTALLVTAASPHSTTGFSRSSLVTSAILVTVLPLLRLRHPLHLHPTVLIVLLLVGPPPFGPHFRPGHFAPPPPPHMMFPFGPHAPPPPPPPPPPAAPSAPGAPPPPPFPPHAPSMSRRRRGNPFEHPADSTFRSVSDPFTARDPYGWSTRPGRDTERSRGFTDDSNLDRAPPMAISRSVSQETRDRLEAAKEAYKAEKDKYRRERDERRKERERKVSDESRPMVNASVATETPNKRDGGVSTSATAGPSTRTADAPPANGESSYTIVSNARGPYPQLEMINVTPPRRHHTVTGVSRSRRAPGDATGPSRFYNSFSSPSASQPNGAARAGHNIKNKLADMGFTSASHPDLSEKVANRISTVATDDGNDITQEAEDTIVSEVLEDLLSADINKDLPPKPASSAGIRSVPGEWRA</sequence>
<evidence type="ECO:0000259" key="2">
    <source>
        <dbReference type="SMART" id="SM00666"/>
    </source>
</evidence>
<comment type="caution">
    <text evidence="3">The sequence shown here is derived from an EMBL/GenBank/DDBJ whole genome shotgun (WGS) entry which is preliminary data.</text>
</comment>
<dbReference type="PANTHER" id="PTHR45691">
    <property type="entry name" value="PROTEIN DIAPHANOUS"/>
    <property type="match status" value="1"/>
</dbReference>
<feature type="compositionally biased region" description="Low complexity" evidence="1">
    <location>
        <begin position="110"/>
        <end position="122"/>
    </location>
</feature>
<dbReference type="Pfam" id="PF00564">
    <property type="entry name" value="PB1"/>
    <property type="match status" value="1"/>
</dbReference>
<feature type="compositionally biased region" description="Basic and acidic residues" evidence="1">
    <location>
        <begin position="559"/>
        <end position="570"/>
    </location>
</feature>
<feature type="compositionally biased region" description="Polar residues" evidence="1">
    <location>
        <begin position="718"/>
        <end position="731"/>
    </location>
</feature>
<dbReference type="EMBL" id="RWJN01000341">
    <property type="protein sequence ID" value="TCD62844.1"/>
    <property type="molecule type" value="Genomic_DNA"/>
</dbReference>
<keyword evidence="4" id="KW-1185">Reference proteome</keyword>
<feature type="compositionally biased region" description="Basic and acidic residues" evidence="1">
    <location>
        <begin position="590"/>
        <end position="629"/>
    </location>
</feature>
<dbReference type="SMART" id="SM00666">
    <property type="entry name" value="PB1"/>
    <property type="match status" value="1"/>
</dbReference>
<feature type="region of interest" description="Disordered" evidence="1">
    <location>
        <begin position="796"/>
        <end position="820"/>
    </location>
</feature>
<dbReference type="GO" id="GO:0030041">
    <property type="term" value="P:actin filament polymerization"/>
    <property type="evidence" value="ECO:0007669"/>
    <property type="project" value="TreeGrafter"/>
</dbReference>
<feature type="domain" description="PB1" evidence="2">
    <location>
        <begin position="5"/>
        <end position="96"/>
    </location>
</feature>
<gene>
    <name evidence="3" type="ORF">EIP91_006357</name>
</gene>
<accession>A0A4R0RKK0</accession>
<dbReference type="GO" id="GO:0005884">
    <property type="term" value="C:actin filament"/>
    <property type="evidence" value="ECO:0007669"/>
    <property type="project" value="TreeGrafter"/>
</dbReference>
<feature type="compositionally biased region" description="Basic and acidic residues" evidence="1">
    <location>
        <begin position="192"/>
        <end position="207"/>
    </location>
</feature>
<evidence type="ECO:0000256" key="1">
    <source>
        <dbReference type="SAM" id="MobiDB-lite"/>
    </source>
</evidence>
<feature type="region of interest" description="Disordered" evidence="1">
    <location>
        <begin position="176"/>
        <end position="292"/>
    </location>
</feature>
<name>A0A4R0RKK0_9APHY</name>
<dbReference type="Gene3D" id="3.10.20.90">
    <property type="entry name" value="Phosphatidylinositol 3-kinase Catalytic Subunit, Chain A, domain 1"/>
    <property type="match status" value="1"/>
</dbReference>
<dbReference type="PANTHER" id="PTHR45691:SF6">
    <property type="entry name" value="PROTEIN DIAPHANOUS"/>
    <property type="match status" value="1"/>
</dbReference>
<dbReference type="SUPFAM" id="SSF54277">
    <property type="entry name" value="CAD &amp; PB1 domains"/>
    <property type="match status" value="1"/>
</dbReference>